<feature type="region of interest" description="Disordered" evidence="8">
    <location>
        <begin position="280"/>
        <end position="326"/>
    </location>
</feature>
<comment type="similarity">
    <text evidence="2">Belongs to the VPS37 family.</text>
</comment>
<dbReference type="GO" id="GO:0006612">
    <property type="term" value="P:protein targeting to membrane"/>
    <property type="evidence" value="ECO:0007669"/>
    <property type="project" value="TreeGrafter"/>
</dbReference>
<feature type="compositionally biased region" description="Basic residues" evidence="8">
    <location>
        <begin position="284"/>
        <end position="296"/>
    </location>
</feature>
<dbReference type="GO" id="GO:0006623">
    <property type="term" value="P:protein targeting to vacuole"/>
    <property type="evidence" value="ECO:0007669"/>
    <property type="project" value="TreeGrafter"/>
</dbReference>
<keyword evidence="3 7" id="KW-0813">Transport</keyword>
<comment type="subcellular location">
    <subcellularLocation>
        <location evidence="1">Late endosome membrane</location>
        <topology evidence="1">Peripheral membrane protein</topology>
    </subcellularLocation>
</comment>
<dbReference type="EMBL" id="JAOPHQ010002315">
    <property type="protein sequence ID" value="KAK0147317.1"/>
    <property type="molecule type" value="Genomic_DNA"/>
</dbReference>
<gene>
    <name evidence="10" type="primary">VPS37B_0</name>
    <name evidence="10" type="ORF">N1851_013253</name>
</gene>
<proteinExistence type="inferred from homology"/>
<name>A0AA47MWH4_MERPO</name>
<dbReference type="Proteomes" id="UP001174136">
    <property type="component" value="Unassembled WGS sequence"/>
</dbReference>
<feature type="region of interest" description="Disordered" evidence="8">
    <location>
        <begin position="1"/>
        <end position="33"/>
    </location>
</feature>
<dbReference type="AlphaFoldDB" id="A0AA47MWH4"/>
<sequence>MRPQDGPPPPGATTSETETRTVPPPQGPQHQSQSLVRLSLVMSAPFALLRVTDLRRLLDDEETCTTMIRYSDKFQRLTRATENILVSNHRLAKGSLLHEPAFREARMLLAAKHKESERLLRTVTAKQSDLDAKYTGLLHTAQLSLVKTISSAEQESEVLFQRFVEGKTPVGDFLEGFQHLRRLYHVRLVLVNKIRDTKIPALTPRGPPDVPGDTEPLSPSPDRPLSHTGCHPVCRPAPLFILPAIGQSLAYLPVVHPMSGALRDQDLLQPLQQVMSYRVDDHQHHHHQHHHHHQQHHPPLCPRRGRKPTRLQKVQIKPGRRGPGPD</sequence>
<dbReference type="PANTHER" id="PTHR13678:SF24">
    <property type="entry name" value="SI:CH211-284F22.3"/>
    <property type="match status" value="1"/>
</dbReference>
<evidence type="ECO:0000256" key="4">
    <source>
        <dbReference type="ARBA" id="ARBA00022753"/>
    </source>
</evidence>
<evidence type="ECO:0000313" key="10">
    <source>
        <dbReference type="EMBL" id="KAK0147317.1"/>
    </source>
</evidence>
<dbReference type="GO" id="GO:0031902">
    <property type="term" value="C:late endosome membrane"/>
    <property type="evidence" value="ECO:0007669"/>
    <property type="project" value="UniProtKB-SubCell"/>
</dbReference>
<comment type="caution">
    <text evidence="10">The sequence shown here is derived from an EMBL/GenBank/DDBJ whole genome shotgun (WGS) entry which is preliminary data.</text>
</comment>
<dbReference type="GO" id="GO:0000813">
    <property type="term" value="C:ESCRT I complex"/>
    <property type="evidence" value="ECO:0007669"/>
    <property type="project" value="TreeGrafter"/>
</dbReference>
<evidence type="ECO:0000256" key="3">
    <source>
        <dbReference type="ARBA" id="ARBA00022448"/>
    </source>
</evidence>
<feature type="domain" description="VPS37 C-terminal" evidence="9">
    <location>
        <begin position="120"/>
        <end position="209"/>
    </location>
</feature>
<keyword evidence="11" id="KW-1185">Reference proteome</keyword>
<evidence type="ECO:0000256" key="1">
    <source>
        <dbReference type="ARBA" id="ARBA00004633"/>
    </source>
</evidence>
<dbReference type="InterPro" id="IPR037202">
    <property type="entry name" value="ESCRT_assembly_dom"/>
</dbReference>
<organism evidence="10 11">
    <name type="scientific">Merluccius polli</name>
    <name type="common">Benguela hake</name>
    <name type="synonym">Merluccius cadenati</name>
    <dbReference type="NCBI Taxonomy" id="89951"/>
    <lineage>
        <taxon>Eukaryota</taxon>
        <taxon>Metazoa</taxon>
        <taxon>Chordata</taxon>
        <taxon>Craniata</taxon>
        <taxon>Vertebrata</taxon>
        <taxon>Euteleostomi</taxon>
        <taxon>Actinopterygii</taxon>
        <taxon>Neopterygii</taxon>
        <taxon>Teleostei</taxon>
        <taxon>Neoteleostei</taxon>
        <taxon>Acanthomorphata</taxon>
        <taxon>Zeiogadaria</taxon>
        <taxon>Gadariae</taxon>
        <taxon>Gadiformes</taxon>
        <taxon>Gadoidei</taxon>
        <taxon>Merlucciidae</taxon>
        <taxon>Merluccius</taxon>
    </lineage>
</organism>
<dbReference type="PANTHER" id="PTHR13678">
    <property type="entry name" value="VACUOLAR PROTEIN SORTING-ASSOCIATED PROTEIN 37"/>
    <property type="match status" value="1"/>
</dbReference>
<keyword evidence="4" id="KW-0967">Endosome</keyword>
<reference evidence="10" key="1">
    <citation type="journal article" date="2023" name="Front. Mar. Sci.">
        <title>A new Merluccius polli reference genome to investigate the effects of global change in West African waters.</title>
        <authorList>
            <person name="Mateo J.L."/>
            <person name="Blanco-Fernandez C."/>
            <person name="Garcia-Vazquez E."/>
            <person name="Machado-Schiaffino G."/>
        </authorList>
    </citation>
    <scope>NUCLEOTIDE SEQUENCE</scope>
    <source>
        <strain evidence="10">C29</strain>
        <tissue evidence="10">Fin</tissue>
    </source>
</reference>
<accession>A0AA47MWH4</accession>
<evidence type="ECO:0000256" key="7">
    <source>
        <dbReference type="PROSITE-ProRule" id="PRU00646"/>
    </source>
</evidence>
<keyword evidence="5 7" id="KW-0653">Protein transport</keyword>
<evidence type="ECO:0000256" key="6">
    <source>
        <dbReference type="ARBA" id="ARBA00025010"/>
    </source>
</evidence>
<dbReference type="InterPro" id="IPR009851">
    <property type="entry name" value="Mod_r"/>
</dbReference>
<dbReference type="Pfam" id="PF07200">
    <property type="entry name" value="Mod_r"/>
    <property type="match status" value="1"/>
</dbReference>
<feature type="region of interest" description="Disordered" evidence="8">
    <location>
        <begin position="200"/>
        <end position="229"/>
    </location>
</feature>
<evidence type="ECO:0000256" key="5">
    <source>
        <dbReference type="ARBA" id="ARBA00022927"/>
    </source>
</evidence>
<dbReference type="GO" id="GO:0043162">
    <property type="term" value="P:ubiquitin-dependent protein catabolic process via the multivesicular body sorting pathway"/>
    <property type="evidence" value="ECO:0007669"/>
    <property type="project" value="TreeGrafter"/>
</dbReference>
<evidence type="ECO:0000256" key="2">
    <source>
        <dbReference type="ARBA" id="ARBA00007617"/>
    </source>
</evidence>
<feature type="compositionally biased region" description="Pro residues" evidence="8">
    <location>
        <begin position="1"/>
        <end position="11"/>
    </location>
</feature>
<protein>
    <submittedName>
        <fullName evidence="10">Vacuolar protein sorting-associated protein 37B</fullName>
    </submittedName>
</protein>
<dbReference type="SUPFAM" id="SSF140111">
    <property type="entry name" value="Endosomal sorting complex assembly domain"/>
    <property type="match status" value="1"/>
</dbReference>
<evidence type="ECO:0000256" key="8">
    <source>
        <dbReference type="SAM" id="MobiDB-lite"/>
    </source>
</evidence>
<evidence type="ECO:0000259" key="9">
    <source>
        <dbReference type="PROSITE" id="PS51314"/>
    </source>
</evidence>
<comment type="function">
    <text evidence="6">Component of the ESCRT-I complex, a regulator of vesicular trafficking process. Required for the sorting of endocytic ubiquitinated cargos into multivesicular bodies. May be involved in cell growth and differentiation.</text>
</comment>
<dbReference type="PROSITE" id="PS51314">
    <property type="entry name" value="VPS37_C"/>
    <property type="match status" value="1"/>
</dbReference>
<evidence type="ECO:0000313" key="11">
    <source>
        <dbReference type="Proteomes" id="UP001174136"/>
    </source>
</evidence>